<dbReference type="OrthoDB" id="6436503at2759"/>
<dbReference type="InterPro" id="IPR040676">
    <property type="entry name" value="DUF5641"/>
</dbReference>
<gene>
    <name evidence="2" type="ORF">NPIL_151271</name>
</gene>
<organism evidence="2 3">
    <name type="scientific">Nephila pilipes</name>
    <name type="common">Giant wood spider</name>
    <name type="synonym">Nephila maculata</name>
    <dbReference type="NCBI Taxonomy" id="299642"/>
    <lineage>
        <taxon>Eukaryota</taxon>
        <taxon>Metazoa</taxon>
        <taxon>Ecdysozoa</taxon>
        <taxon>Arthropoda</taxon>
        <taxon>Chelicerata</taxon>
        <taxon>Arachnida</taxon>
        <taxon>Araneae</taxon>
        <taxon>Araneomorphae</taxon>
        <taxon>Entelegynae</taxon>
        <taxon>Araneoidea</taxon>
        <taxon>Nephilidae</taxon>
        <taxon>Nephila</taxon>
    </lineage>
</organism>
<keyword evidence="3" id="KW-1185">Reference proteome</keyword>
<feature type="domain" description="DUF5641" evidence="1">
    <location>
        <begin position="61"/>
        <end position="107"/>
    </location>
</feature>
<proteinExistence type="predicted"/>
<name>A0A8X6N7J7_NEPPI</name>
<accession>A0A8X6N7J7</accession>
<comment type="caution">
    <text evidence="2">The sequence shown here is derived from an EMBL/GenBank/DDBJ whole genome shotgun (WGS) entry which is preliminary data.</text>
</comment>
<reference evidence="2" key="1">
    <citation type="submission" date="2020-08" db="EMBL/GenBank/DDBJ databases">
        <title>Multicomponent nature underlies the extraordinary mechanical properties of spider dragline silk.</title>
        <authorList>
            <person name="Kono N."/>
            <person name="Nakamura H."/>
            <person name="Mori M."/>
            <person name="Yoshida Y."/>
            <person name="Ohtoshi R."/>
            <person name="Malay A.D."/>
            <person name="Moran D.A.P."/>
            <person name="Tomita M."/>
            <person name="Numata K."/>
            <person name="Arakawa K."/>
        </authorList>
    </citation>
    <scope>NUCLEOTIDE SEQUENCE</scope>
</reference>
<sequence length="113" mass="12902">MTGNLTVQKIDLAEKKLLKLVQDEPFNEEDNFKGLLTYDIETVGVLDIDNLSKINLRDGGQDNLKRSDWLIGRVIDIYPGKDNQVRVVRGKMEAEELARQLKKLYPLELSSLT</sequence>
<evidence type="ECO:0000313" key="2">
    <source>
        <dbReference type="EMBL" id="GFS98235.1"/>
    </source>
</evidence>
<dbReference type="Proteomes" id="UP000887013">
    <property type="component" value="Unassembled WGS sequence"/>
</dbReference>
<evidence type="ECO:0000313" key="3">
    <source>
        <dbReference type="Proteomes" id="UP000887013"/>
    </source>
</evidence>
<evidence type="ECO:0000259" key="1">
    <source>
        <dbReference type="Pfam" id="PF18701"/>
    </source>
</evidence>
<dbReference type="EMBL" id="BMAW01006288">
    <property type="protein sequence ID" value="GFS98235.1"/>
    <property type="molecule type" value="Genomic_DNA"/>
</dbReference>
<dbReference type="AlphaFoldDB" id="A0A8X6N7J7"/>
<dbReference type="Pfam" id="PF18701">
    <property type="entry name" value="DUF5641"/>
    <property type="match status" value="1"/>
</dbReference>
<protein>
    <recommendedName>
        <fullName evidence="1">DUF5641 domain-containing protein</fullName>
    </recommendedName>
</protein>